<dbReference type="Gene3D" id="1.10.150.240">
    <property type="entry name" value="Putative phosphatase, domain 2"/>
    <property type="match status" value="1"/>
</dbReference>
<dbReference type="Pfam" id="PF00702">
    <property type="entry name" value="Hydrolase"/>
    <property type="match status" value="1"/>
</dbReference>
<dbReference type="GO" id="GO:0050308">
    <property type="term" value="F:sugar-phosphatase activity"/>
    <property type="evidence" value="ECO:0007669"/>
    <property type="project" value="TreeGrafter"/>
</dbReference>
<dbReference type="InterPro" id="IPR036412">
    <property type="entry name" value="HAD-like_sf"/>
</dbReference>
<dbReference type="PANTHER" id="PTHR43481:SF4">
    <property type="entry name" value="GLYCEROL-1-PHOSPHATE PHOSPHOHYDROLASE 1-RELATED"/>
    <property type="match status" value="1"/>
</dbReference>
<organism evidence="1 2">
    <name type="scientific">Microbacterium mangrovi</name>
    <dbReference type="NCBI Taxonomy" id="1348253"/>
    <lineage>
        <taxon>Bacteria</taxon>
        <taxon>Bacillati</taxon>
        <taxon>Actinomycetota</taxon>
        <taxon>Actinomycetes</taxon>
        <taxon>Micrococcales</taxon>
        <taxon>Microbacteriaceae</taxon>
        <taxon>Microbacterium</taxon>
    </lineage>
</organism>
<gene>
    <name evidence="1" type="ORF">LK09_15170</name>
</gene>
<dbReference type="InterPro" id="IPR023214">
    <property type="entry name" value="HAD_sf"/>
</dbReference>
<proteinExistence type="predicted"/>
<dbReference type="SFLD" id="SFLDS00003">
    <property type="entry name" value="Haloacid_Dehalogenase"/>
    <property type="match status" value="1"/>
</dbReference>
<evidence type="ECO:0000313" key="1">
    <source>
        <dbReference type="EMBL" id="KHK96432.1"/>
    </source>
</evidence>
<dbReference type="InterPro" id="IPR006439">
    <property type="entry name" value="HAD-SF_hydro_IA"/>
</dbReference>
<reference evidence="1 2" key="1">
    <citation type="submission" date="2014-11" db="EMBL/GenBank/DDBJ databases">
        <title>Genome sequence of Microbacterium mangrovi MUSC 115(T).</title>
        <authorList>
            <person name="Lee L.-H."/>
        </authorList>
    </citation>
    <scope>NUCLEOTIDE SEQUENCE [LARGE SCALE GENOMIC DNA]</scope>
    <source>
        <strain evidence="1 2">MUSC 115</strain>
    </source>
</reference>
<dbReference type="SUPFAM" id="SSF56784">
    <property type="entry name" value="HAD-like"/>
    <property type="match status" value="1"/>
</dbReference>
<dbReference type="InterPro" id="IPR051806">
    <property type="entry name" value="HAD-like_SPP"/>
</dbReference>
<evidence type="ECO:0000313" key="2">
    <source>
        <dbReference type="Proteomes" id="UP000031030"/>
    </source>
</evidence>
<keyword evidence="2" id="KW-1185">Reference proteome</keyword>
<dbReference type="AlphaFoldDB" id="A0A0B2A486"/>
<dbReference type="STRING" id="1348253.LK09_15170"/>
<dbReference type="EMBL" id="JTDK01000015">
    <property type="protein sequence ID" value="KHK96432.1"/>
    <property type="molecule type" value="Genomic_DNA"/>
</dbReference>
<dbReference type="NCBIfam" id="TIGR01509">
    <property type="entry name" value="HAD-SF-IA-v3"/>
    <property type="match status" value="1"/>
</dbReference>
<comment type="caution">
    <text evidence="1">The sequence shown here is derived from an EMBL/GenBank/DDBJ whole genome shotgun (WGS) entry which is preliminary data.</text>
</comment>
<dbReference type="Gene3D" id="3.40.50.1000">
    <property type="entry name" value="HAD superfamily/HAD-like"/>
    <property type="match status" value="1"/>
</dbReference>
<name>A0A0B2A486_9MICO</name>
<evidence type="ECO:0008006" key="3">
    <source>
        <dbReference type="Google" id="ProtNLM"/>
    </source>
</evidence>
<dbReference type="SFLD" id="SFLDG01129">
    <property type="entry name" value="C1.5:_HAD__Beta-PGM__Phosphata"/>
    <property type="match status" value="1"/>
</dbReference>
<dbReference type="NCBIfam" id="TIGR01549">
    <property type="entry name" value="HAD-SF-IA-v1"/>
    <property type="match status" value="1"/>
</dbReference>
<accession>A0A0B2A486</accession>
<sequence>MFGERFDAVLCDLDGSLVDSTASVARSWRRWADHYGVSAEALHANHGRPADVLVAALIDDEAARAEARERIERLEVADAVGLPAVRGAAAFWASLPERQRAIVTSGTVAIATARLAAAGMQRPAVWVTAEEVIHGKPDPEPYLRAAERLGVDPRRCLVIEDAQAGIASARAAGCHVLAVTGTGSPAELADASLVVDGLDRVRIEVDPDGLRLVAVP</sequence>
<protein>
    <recommendedName>
        <fullName evidence="3">Phosphatase</fullName>
    </recommendedName>
</protein>
<dbReference type="PANTHER" id="PTHR43481">
    <property type="entry name" value="FRUCTOSE-1-PHOSPHATE PHOSPHATASE"/>
    <property type="match status" value="1"/>
</dbReference>
<dbReference type="Proteomes" id="UP000031030">
    <property type="component" value="Unassembled WGS sequence"/>
</dbReference>
<dbReference type="InterPro" id="IPR023198">
    <property type="entry name" value="PGP-like_dom2"/>
</dbReference>